<name>A0A1H5L0H9_9ACTN</name>
<accession>A0A1H5L0H9</accession>
<feature type="transmembrane region" description="Helical" evidence="1">
    <location>
        <begin position="100"/>
        <end position="121"/>
    </location>
</feature>
<proteinExistence type="predicted"/>
<organism evidence="2 3">
    <name type="scientific">Jiangella alba</name>
    <dbReference type="NCBI Taxonomy" id="561176"/>
    <lineage>
        <taxon>Bacteria</taxon>
        <taxon>Bacillati</taxon>
        <taxon>Actinomycetota</taxon>
        <taxon>Actinomycetes</taxon>
        <taxon>Jiangellales</taxon>
        <taxon>Jiangellaceae</taxon>
        <taxon>Jiangella</taxon>
    </lineage>
</organism>
<keyword evidence="3" id="KW-1185">Reference proteome</keyword>
<protein>
    <submittedName>
        <fullName evidence="2">Uncharacterized protein</fullName>
    </submittedName>
</protein>
<dbReference type="Proteomes" id="UP000181980">
    <property type="component" value="Unassembled WGS sequence"/>
</dbReference>
<evidence type="ECO:0000256" key="1">
    <source>
        <dbReference type="SAM" id="Phobius"/>
    </source>
</evidence>
<dbReference type="STRING" id="561176.SAMN04488561_2346"/>
<reference evidence="3" key="1">
    <citation type="submission" date="2016-10" db="EMBL/GenBank/DDBJ databases">
        <authorList>
            <person name="Varghese N."/>
            <person name="Submissions S."/>
        </authorList>
    </citation>
    <scope>NUCLEOTIDE SEQUENCE [LARGE SCALE GENOMIC DNA]</scope>
    <source>
        <strain evidence="3">DSM 45237</strain>
    </source>
</reference>
<keyword evidence="1" id="KW-0472">Membrane</keyword>
<keyword evidence="1" id="KW-1133">Transmembrane helix</keyword>
<evidence type="ECO:0000313" key="2">
    <source>
        <dbReference type="EMBL" id="SEE70546.1"/>
    </source>
</evidence>
<dbReference type="AlphaFoldDB" id="A0A1H5L0H9"/>
<sequence length="134" mass="13712">MRHSGRMTPPPAGLPRRATALRLAHTGIAAAELAALGHVWACALTGRRDRWLAVSAGALAAEGLALVVGRGSCPLGPLQRRLGDPVPLFELVLPPRAAKAAVPVLTAAALAGLAVVAVRAIGDEFSTADRSYPS</sequence>
<evidence type="ECO:0000313" key="3">
    <source>
        <dbReference type="Proteomes" id="UP000181980"/>
    </source>
</evidence>
<dbReference type="EMBL" id="FNUC01000003">
    <property type="protein sequence ID" value="SEE70546.1"/>
    <property type="molecule type" value="Genomic_DNA"/>
</dbReference>
<keyword evidence="1" id="KW-0812">Transmembrane</keyword>
<gene>
    <name evidence="2" type="ORF">SAMN04488561_2346</name>
</gene>